<keyword evidence="4 8" id="KW-0812">Transmembrane</keyword>
<evidence type="ECO:0000256" key="6">
    <source>
        <dbReference type="ARBA" id="ARBA00023136"/>
    </source>
</evidence>
<organism evidence="10 11">
    <name type="scientific">Nocardiopsis coralli</name>
    <dbReference type="NCBI Taxonomy" id="2772213"/>
    <lineage>
        <taxon>Bacteria</taxon>
        <taxon>Bacillati</taxon>
        <taxon>Actinomycetota</taxon>
        <taxon>Actinomycetes</taxon>
        <taxon>Streptosporangiales</taxon>
        <taxon>Nocardiopsidaceae</taxon>
        <taxon>Nocardiopsis</taxon>
    </lineage>
</organism>
<feature type="transmembrane region" description="Helical" evidence="8">
    <location>
        <begin position="189"/>
        <end position="213"/>
    </location>
</feature>
<dbReference type="Proteomes" id="UP000806528">
    <property type="component" value="Unassembled WGS sequence"/>
</dbReference>
<keyword evidence="2" id="KW-1003">Cell membrane</keyword>
<evidence type="ECO:0000256" key="1">
    <source>
        <dbReference type="ARBA" id="ARBA00004429"/>
    </source>
</evidence>
<feature type="transmembrane region" description="Helical" evidence="8">
    <location>
        <begin position="270"/>
        <end position="290"/>
    </location>
</feature>
<accession>A0ABR9P242</accession>
<evidence type="ECO:0000256" key="2">
    <source>
        <dbReference type="ARBA" id="ARBA00022475"/>
    </source>
</evidence>
<feature type="transmembrane region" description="Helical" evidence="8">
    <location>
        <begin position="28"/>
        <end position="47"/>
    </location>
</feature>
<feature type="compositionally biased region" description="Low complexity" evidence="7">
    <location>
        <begin position="11"/>
        <end position="23"/>
    </location>
</feature>
<sequence length="493" mass="50586">MPMPRSEPADTRAPGTPTAPTGTARRRWPARVVPLAAIAVCAVLILGPFTPGTVGGASVALMLVLVLAKVPLGAALAVPGIAGLYGLYGAPAVVNVLARLPFDTVASWEFSVIPMFVFMGLLLWKAGVTEQLYTALRGLVGWMPGGLAVVTNAAGAGLASVSGSTVGTVHALARIGVPEMLRAGYDKRLAVGSVVAAGLPGQVIPPSIFLVIYAGLAQVPVGPQLIAGIAPGVLLALCMAGTVVVLCTVRPSMGGRRGRPGDVFAPATRAALRLLWPLPLLIGVVLGSMYTGVVTVTEAGAVGALGAVLIALWCKRGDRPLATVGLAAVDALKAMGTIFFLFVGAMAMAQVLAVSGIGPGFSAWVTGMGLGRVGFLLLVMAAFLVMGMFMDPLSMMLVTVPLLVPALGELGISPLWFGVFVVVLAELAIVTPPVGVLTFIVQNIVERPEVGLGRDIRLGDTFRGVALFLPTVVLVCVLLILFPEIATFLPDSM</sequence>
<evidence type="ECO:0000256" key="5">
    <source>
        <dbReference type="ARBA" id="ARBA00022989"/>
    </source>
</evidence>
<evidence type="ECO:0000313" key="10">
    <source>
        <dbReference type="EMBL" id="MBE2997908.1"/>
    </source>
</evidence>
<name>A0ABR9P242_9ACTN</name>
<feature type="transmembrane region" description="Helical" evidence="8">
    <location>
        <begin position="225"/>
        <end position="249"/>
    </location>
</feature>
<dbReference type="EMBL" id="JADBGI010000003">
    <property type="protein sequence ID" value="MBE2997908.1"/>
    <property type="molecule type" value="Genomic_DNA"/>
</dbReference>
<protein>
    <submittedName>
        <fullName evidence="10">TRAP transporter large permease</fullName>
    </submittedName>
</protein>
<dbReference type="Pfam" id="PF06808">
    <property type="entry name" value="DctM"/>
    <property type="match status" value="1"/>
</dbReference>
<reference evidence="10 11" key="1">
    <citation type="submission" date="2020-09" db="EMBL/GenBank/DDBJ databases">
        <title>Diversity and distribution of actinomycetes associated with coral in the coast of Hainan.</title>
        <authorList>
            <person name="Li F."/>
        </authorList>
    </citation>
    <scope>NUCLEOTIDE SEQUENCE [LARGE SCALE GENOMIC DNA]</scope>
    <source>
        <strain evidence="10 11">HNM0947</strain>
    </source>
</reference>
<feature type="transmembrane region" description="Helical" evidence="8">
    <location>
        <begin position="462"/>
        <end position="483"/>
    </location>
</feature>
<evidence type="ECO:0000313" key="11">
    <source>
        <dbReference type="Proteomes" id="UP000806528"/>
    </source>
</evidence>
<feature type="transmembrane region" description="Helical" evidence="8">
    <location>
        <begin position="296"/>
        <end position="314"/>
    </location>
</feature>
<proteinExistence type="predicted"/>
<gene>
    <name evidence="10" type="ORF">IDM40_04175</name>
</gene>
<feature type="transmembrane region" description="Helical" evidence="8">
    <location>
        <begin position="105"/>
        <end position="124"/>
    </location>
</feature>
<feature type="transmembrane region" description="Helical" evidence="8">
    <location>
        <begin position="418"/>
        <end position="441"/>
    </location>
</feature>
<dbReference type="InterPro" id="IPR010656">
    <property type="entry name" value="DctM"/>
</dbReference>
<evidence type="ECO:0000256" key="3">
    <source>
        <dbReference type="ARBA" id="ARBA00022519"/>
    </source>
</evidence>
<evidence type="ECO:0000256" key="4">
    <source>
        <dbReference type="ARBA" id="ARBA00022692"/>
    </source>
</evidence>
<comment type="caution">
    <text evidence="10">The sequence shown here is derived from an EMBL/GenBank/DDBJ whole genome shotgun (WGS) entry which is preliminary data.</text>
</comment>
<keyword evidence="11" id="KW-1185">Reference proteome</keyword>
<comment type="subcellular location">
    <subcellularLocation>
        <location evidence="1">Cell inner membrane</location>
        <topology evidence="1">Multi-pass membrane protein</topology>
    </subcellularLocation>
</comment>
<evidence type="ECO:0000256" key="7">
    <source>
        <dbReference type="SAM" id="MobiDB-lite"/>
    </source>
</evidence>
<evidence type="ECO:0000259" key="9">
    <source>
        <dbReference type="Pfam" id="PF06808"/>
    </source>
</evidence>
<feature type="region of interest" description="Disordered" evidence="7">
    <location>
        <begin position="1"/>
        <end position="25"/>
    </location>
</feature>
<feature type="domain" description="TRAP C4-dicarboxylate transport system permease DctM subunit" evidence="9">
    <location>
        <begin position="60"/>
        <end position="485"/>
    </location>
</feature>
<dbReference type="PANTHER" id="PTHR33362:SF5">
    <property type="entry name" value="C4-DICARBOXYLATE TRAP TRANSPORTER LARGE PERMEASE PROTEIN DCTM"/>
    <property type="match status" value="1"/>
</dbReference>
<dbReference type="PANTHER" id="PTHR33362">
    <property type="entry name" value="SIALIC ACID TRAP TRANSPORTER PERMEASE PROTEIN SIAT-RELATED"/>
    <property type="match status" value="1"/>
</dbReference>
<feature type="transmembrane region" description="Helical" evidence="8">
    <location>
        <begin position="363"/>
        <end position="386"/>
    </location>
</feature>
<keyword evidence="5 8" id="KW-1133">Transmembrane helix</keyword>
<evidence type="ECO:0000256" key="8">
    <source>
        <dbReference type="SAM" id="Phobius"/>
    </source>
</evidence>
<dbReference type="InterPro" id="IPR004681">
    <property type="entry name" value="TRAP_DctM"/>
</dbReference>
<keyword evidence="6 8" id="KW-0472">Membrane</keyword>
<keyword evidence="3" id="KW-0997">Cell inner membrane</keyword>